<name>A0A7R8UU06_HERIL</name>
<proteinExistence type="predicted"/>
<keyword evidence="2" id="KW-1185">Reference proteome</keyword>
<evidence type="ECO:0000313" key="2">
    <source>
        <dbReference type="Proteomes" id="UP000594454"/>
    </source>
</evidence>
<dbReference type="OrthoDB" id="10639920at2759"/>
<protein>
    <submittedName>
        <fullName evidence="1">Uncharacterized protein</fullName>
    </submittedName>
</protein>
<gene>
    <name evidence="1" type="ORF">HERILL_LOCUS8724</name>
</gene>
<organism evidence="1 2">
    <name type="scientific">Hermetia illucens</name>
    <name type="common">Black soldier fly</name>
    <dbReference type="NCBI Taxonomy" id="343691"/>
    <lineage>
        <taxon>Eukaryota</taxon>
        <taxon>Metazoa</taxon>
        <taxon>Ecdysozoa</taxon>
        <taxon>Arthropoda</taxon>
        <taxon>Hexapoda</taxon>
        <taxon>Insecta</taxon>
        <taxon>Pterygota</taxon>
        <taxon>Neoptera</taxon>
        <taxon>Endopterygota</taxon>
        <taxon>Diptera</taxon>
        <taxon>Brachycera</taxon>
        <taxon>Stratiomyomorpha</taxon>
        <taxon>Stratiomyidae</taxon>
        <taxon>Hermetiinae</taxon>
        <taxon>Hermetia</taxon>
    </lineage>
</organism>
<accession>A0A7R8UU06</accession>
<dbReference type="EMBL" id="LR899011">
    <property type="protein sequence ID" value="CAD7085913.1"/>
    <property type="molecule type" value="Genomic_DNA"/>
</dbReference>
<dbReference type="InParanoid" id="A0A7R8UU06"/>
<evidence type="ECO:0000313" key="1">
    <source>
        <dbReference type="EMBL" id="CAD7085913.1"/>
    </source>
</evidence>
<dbReference type="AlphaFoldDB" id="A0A7R8UU06"/>
<reference evidence="1 2" key="1">
    <citation type="submission" date="2020-11" db="EMBL/GenBank/DDBJ databases">
        <authorList>
            <person name="Wallbank WR R."/>
            <person name="Pardo Diaz C."/>
            <person name="Kozak K."/>
            <person name="Martin S."/>
            <person name="Jiggins C."/>
            <person name="Moest M."/>
            <person name="Warren A I."/>
            <person name="Generalovic N T."/>
            <person name="Byers J.R.P. K."/>
            <person name="Montejo-Kovacevich G."/>
            <person name="Yen C E."/>
        </authorList>
    </citation>
    <scope>NUCLEOTIDE SEQUENCE [LARGE SCALE GENOMIC DNA]</scope>
</reference>
<dbReference type="Proteomes" id="UP000594454">
    <property type="component" value="Chromosome 3"/>
</dbReference>
<sequence length="163" mass="18935">MSLTLEPDYFISSDGLPKLNTKKYKRYDKKSYRSKVENLEQVSTQDKVTEEQAKRLFTAESKPFCDSKKLLTKRPNMKTSSKNHTTNNALYHLNDKKSIMSDKELKCAINQKIKLCQNSRYGTRKENSNKSNEMLDNRLATYQENYCNGVLIDLETDAIVLDF</sequence>